<sequence>MPHLSKQSYSFDYTSDALAAAGEFEALTTEFYRYETRYLYDAARAIVGVEVRVMDEDGFFVGYVAGEA</sequence>
<dbReference type="Proteomes" id="UP000000461">
    <property type="component" value="Segment"/>
</dbReference>
<dbReference type="KEGG" id="vg:13996053"/>
<proteinExistence type="predicted"/>
<organism evidence="1 2">
    <name type="scientific">Caulobacter phage CcrRogue</name>
    <dbReference type="NCBI Taxonomy" id="2927986"/>
    <lineage>
        <taxon>Viruses</taxon>
        <taxon>Duplodnaviria</taxon>
        <taxon>Heunggongvirae</taxon>
        <taxon>Uroviricota</taxon>
        <taxon>Caudoviricetes</taxon>
        <taxon>Jeanschmidtviridae</taxon>
        <taxon>Poindextervirus</taxon>
        <taxon>Poindextervirus rogue</taxon>
    </lineage>
</organism>
<accession>K4JNE7</accession>
<reference evidence="1 2" key="1">
    <citation type="journal article" date="2012" name="BMC Genomics">
        <title>The Caulobacter crescentus phage phiCbK: genomics of a canonical phage.</title>
        <authorList>
            <person name="Gill J.J."/>
            <person name="Berry J.D."/>
            <person name="Russell W.K."/>
            <person name="Lessor L."/>
            <person name="Escobar Garcia D.A."/>
            <person name="Hernandez D."/>
            <person name="Kane A."/>
            <person name="Keene J."/>
            <person name="Maddox M."/>
            <person name="Martin R."/>
            <person name="Mohan S."/>
            <person name="Thorn A.M."/>
            <person name="Russell D.H."/>
            <person name="Young R."/>
        </authorList>
    </citation>
    <scope>NUCLEOTIDE SEQUENCE [LARGE SCALE GENOMIC DNA]</scope>
</reference>
<name>K4JNE7_9CAUD</name>
<evidence type="ECO:0000313" key="2">
    <source>
        <dbReference type="Proteomes" id="UP000000461"/>
    </source>
</evidence>
<evidence type="ECO:0000313" key="1">
    <source>
        <dbReference type="EMBL" id="AFU86754.1"/>
    </source>
</evidence>
<keyword evidence="2" id="KW-1185">Reference proteome</keyword>
<dbReference type="EMBL" id="JX100814">
    <property type="protein sequence ID" value="AFU86754.1"/>
    <property type="molecule type" value="Genomic_DNA"/>
</dbReference>
<gene>
    <name evidence="1" type="ORF">CcrRogue_gp272</name>
</gene>
<protein>
    <submittedName>
        <fullName evidence="1">Uncharacterized protein</fullName>
    </submittedName>
</protein>